<dbReference type="RefSeq" id="XP_009496594.1">
    <property type="nucleotide sequence ID" value="XM_009498319.1"/>
</dbReference>
<sequence>MAQGTKALRSVNRAAKSRAQIAKIRSTKPGIRVIAPKKANVVAATKVQKKLSAAIHRQIETSLAARVSAGSVKPLRVVKTSDSAALAREQARPATALQRLRGGAKIGGRK</sequence>
<evidence type="ECO:0000256" key="1">
    <source>
        <dbReference type="ARBA" id="ARBA00006802"/>
    </source>
</evidence>
<dbReference type="Proteomes" id="UP000030693">
    <property type="component" value="Unassembled WGS sequence"/>
</dbReference>
<evidence type="ECO:0000313" key="3">
    <source>
        <dbReference type="Proteomes" id="UP000030693"/>
    </source>
</evidence>
<protein>
    <submittedName>
        <fullName evidence="2">Uncharacterized protein</fullName>
    </submittedName>
</protein>
<proteinExistence type="inferred from homology"/>
<accession>A0A058Z539</accession>
<comment type="similarity">
    <text evidence="1">Belongs to the UPF0390 family.</text>
</comment>
<dbReference type="GeneID" id="20529168"/>
<dbReference type="PANTHER" id="PTHR16967:SF1">
    <property type="entry name" value="LEYDIG CELL TUMOR 10 KDA PROTEIN HOMOLOG"/>
    <property type="match status" value="1"/>
</dbReference>
<keyword evidence="3" id="KW-1185">Reference proteome</keyword>
<dbReference type="PANTHER" id="PTHR16967">
    <property type="entry name" value="LEYDIG CELL TUMOR 10 KDA PROTEIN HOMOLOG"/>
    <property type="match status" value="1"/>
</dbReference>
<dbReference type="EMBL" id="KB932207">
    <property type="protein sequence ID" value="KCV69023.1"/>
    <property type="molecule type" value="Genomic_DNA"/>
</dbReference>
<evidence type="ECO:0000313" key="2">
    <source>
        <dbReference type="EMBL" id="KCV69023.1"/>
    </source>
</evidence>
<dbReference type="Pfam" id="PF09495">
    <property type="entry name" value="DUF2462"/>
    <property type="match status" value="1"/>
</dbReference>
<dbReference type="InterPro" id="IPR019034">
    <property type="entry name" value="UPF0390"/>
</dbReference>
<dbReference type="AlphaFoldDB" id="A0A058Z539"/>
<organism evidence="2">
    <name type="scientific">Fonticula alba</name>
    <name type="common">Slime mold</name>
    <dbReference type="NCBI Taxonomy" id="691883"/>
    <lineage>
        <taxon>Eukaryota</taxon>
        <taxon>Rotosphaerida</taxon>
        <taxon>Fonticulaceae</taxon>
        <taxon>Fonticula</taxon>
    </lineage>
</organism>
<gene>
    <name evidence="2" type="ORF">H696_04443</name>
</gene>
<dbReference type="OrthoDB" id="5239630at2759"/>
<reference evidence="2" key="1">
    <citation type="submission" date="2013-04" db="EMBL/GenBank/DDBJ databases">
        <title>The Genome Sequence of Fonticula alba ATCC 38817.</title>
        <authorList>
            <consortium name="The Broad Institute Genomics Platform"/>
            <person name="Russ C."/>
            <person name="Cuomo C."/>
            <person name="Burger G."/>
            <person name="Gray M.W."/>
            <person name="Holland P.W.H."/>
            <person name="King N."/>
            <person name="Lang F.B.F."/>
            <person name="Roger A.J."/>
            <person name="Ruiz-Trillo I."/>
            <person name="Brown M."/>
            <person name="Walker B."/>
            <person name="Young S."/>
            <person name="Zeng Q."/>
            <person name="Gargeya S."/>
            <person name="Fitzgerald M."/>
            <person name="Haas B."/>
            <person name="Abouelleil A."/>
            <person name="Allen A.W."/>
            <person name="Alvarado L."/>
            <person name="Arachchi H.M."/>
            <person name="Berlin A.M."/>
            <person name="Chapman S.B."/>
            <person name="Gainer-Dewar J."/>
            <person name="Goldberg J."/>
            <person name="Griggs A."/>
            <person name="Gujja S."/>
            <person name="Hansen M."/>
            <person name="Howarth C."/>
            <person name="Imamovic A."/>
            <person name="Ireland A."/>
            <person name="Larimer J."/>
            <person name="McCowan C."/>
            <person name="Murphy C."/>
            <person name="Pearson M."/>
            <person name="Poon T.W."/>
            <person name="Priest M."/>
            <person name="Roberts A."/>
            <person name="Saif S."/>
            <person name="Shea T."/>
            <person name="Sisk P."/>
            <person name="Sykes S."/>
            <person name="Wortman J."/>
            <person name="Nusbaum C."/>
            <person name="Birren B."/>
        </authorList>
    </citation>
    <scope>NUCLEOTIDE SEQUENCE [LARGE SCALE GENOMIC DNA]</scope>
    <source>
        <strain evidence="2">ATCC 38817</strain>
    </source>
</reference>
<name>A0A058Z539_FONAL</name>